<dbReference type="Pfam" id="PF05136">
    <property type="entry name" value="Phage_portal_2"/>
    <property type="match status" value="1"/>
</dbReference>
<dbReference type="AlphaFoldDB" id="A0A0S2KEQ2"/>
<dbReference type="GO" id="GO:0019068">
    <property type="term" value="P:virion assembly"/>
    <property type="evidence" value="ECO:0007669"/>
    <property type="project" value="InterPro"/>
</dbReference>
<dbReference type="OrthoDB" id="622132at2"/>
<dbReference type="GO" id="GO:0005198">
    <property type="term" value="F:structural molecule activity"/>
    <property type="evidence" value="ECO:0007669"/>
    <property type="project" value="InterPro"/>
</dbReference>
<evidence type="ECO:0000313" key="2">
    <source>
        <dbReference type="Proteomes" id="UP000065641"/>
    </source>
</evidence>
<keyword evidence="2" id="KW-1185">Reference proteome</keyword>
<dbReference type="InterPro" id="IPR006429">
    <property type="entry name" value="Phage_lambda_portal"/>
</dbReference>
<protein>
    <submittedName>
        <fullName evidence="1">Phage portal protein, lambda</fullName>
    </submittedName>
</protein>
<dbReference type="Proteomes" id="UP000065641">
    <property type="component" value="Chromosome"/>
</dbReference>
<gene>
    <name evidence="1" type="ORF">PS2015_1933</name>
</gene>
<dbReference type="RefSeq" id="WP_058022051.1">
    <property type="nucleotide sequence ID" value="NZ_CP013189.1"/>
</dbReference>
<dbReference type="STRING" id="1249552.PS2015_1933"/>
<proteinExistence type="predicted"/>
<evidence type="ECO:0000313" key="1">
    <source>
        <dbReference type="EMBL" id="ALO46579.1"/>
    </source>
</evidence>
<sequence length="482" mass="53763">MTNALDKTIGFLFPGWGASRAFARAKMNYLGDAMNKYDAAGKGRNGWTRGSDSSANMEIGAALPRVRAFSRDLRRNNPYASKISDSLVFNVVGAGIVPGAKHSSERKRKRAQELMQDWSWTTDCDADGRMNLFGLQSLAFRTENDSGEALIVRQIVNDPTMAVPLKIRVLEGDFLDHTKNVTALSNGGRIVQGVEFDAQGRRAAYWLFEDHPGEYGFRRFNSKRHDAANVIHLYEIRRPGQVRGMPRGAAGFLRLKNVDEFQDAVLGLQKVAACFGAFIKSDDPSKKAGDILPEKMEPAMLTKLSYMEDVSYVTPPTTSGHAEYLTTELMGASAPSGVTYQAATGDLRGVNFSSGKMGFIEFGRTISHLQKNMLIPLLCQGIEKWFIEAAALRGINLSGVYYEWTPPRREMIDPPKELPAISKAIQGKLKSFSDWARENNRDPDEWAKEIADDMKRFRDLEVDLFDKQPKEEQSNAPNNEQD</sequence>
<dbReference type="EMBL" id="CP013189">
    <property type="protein sequence ID" value="ALO46579.1"/>
    <property type="molecule type" value="Genomic_DNA"/>
</dbReference>
<dbReference type="NCBIfam" id="TIGR01539">
    <property type="entry name" value="portal_lambda"/>
    <property type="match status" value="1"/>
</dbReference>
<reference evidence="1 2" key="1">
    <citation type="submission" date="2015-11" db="EMBL/GenBank/DDBJ databases">
        <authorList>
            <person name="Zhang Y."/>
            <person name="Guo Z."/>
        </authorList>
    </citation>
    <scope>NUCLEOTIDE SEQUENCE [LARGE SCALE GENOMIC DNA]</scope>
    <source>
        <strain evidence="1 2">KCTC 32221</strain>
    </source>
</reference>
<name>A0A0S2KEQ2_9GAMM</name>
<accession>A0A0S2KEQ2</accession>
<organism evidence="1 2">
    <name type="scientific">Pseudohongiella spirulinae</name>
    <dbReference type="NCBI Taxonomy" id="1249552"/>
    <lineage>
        <taxon>Bacteria</taxon>
        <taxon>Pseudomonadati</taxon>
        <taxon>Pseudomonadota</taxon>
        <taxon>Gammaproteobacteria</taxon>
        <taxon>Pseudomonadales</taxon>
        <taxon>Pseudohongiellaceae</taxon>
        <taxon>Pseudohongiella</taxon>
    </lineage>
</organism>
<dbReference type="KEGG" id="pspi:PS2015_1933"/>